<proteinExistence type="predicted"/>
<accession>A0ABQ5VSJ0</accession>
<keyword evidence="2" id="KW-1185">Reference proteome</keyword>
<evidence type="ECO:0000313" key="2">
    <source>
        <dbReference type="Proteomes" id="UP001156694"/>
    </source>
</evidence>
<sequence>MGRKFTLSIAIVALITTLLGGSDHGMVRIPGDYWMLVPGVEVHYGCNFNDGSCFDGGAL</sequence>
<reference evidence="2" key="1">
    <citation type="journal article" date="2019" name="Int. J. Syst. Evol. Microbiol.">
        <title>The Global Catalogue of Microorganisms (GCM) 10K type strain sequencing project: providing services to taxonomists for standard genome sequencing and annotation.</title>
        <authorList>
            <consortium name="The Broad Institute Genomics Platform"/>
            <consortium name="The Broad Institute Genome Sequencing Center for Infectious Disease"/>
            <person name="Wu L."/>
            <person name="Ma J."/>
        </authorList>
    </citation>
    <scope>NUCLEOTIDE SEQUENCE [LARGE SCALE GENOMIC DNA]</scope>
    <source>
        <strain evidence="2">NBRC 110140</strain>
    </source>
</reference>
<organism evidence="1 2">
    <name type="scientific">Amylibacter marinus</name>
    <dbReference type="NCBI Taxonomy" id="1475483"/>
    <lineage>
        <taxon>Bacteria</taxon>
        <taxon>Pseudomonadati</taxon>
        <taxon>Pseudomonadota</taxon>
        <taxon>Alphaproteobacteria</taxon>
        <taxon>Rhodobacterales</taxon>
        <taxon>Paracoccaceae</taxon>
        <taxon>Amylibacter</taxon>
    </lineage>
</organism>
<dbReference type="EMBL" id="BSNN01000002">
    <property type="protein sequence ID" value="GLQ34256.1"/>
    <property type="molecule type" value="Genomic_DNA"/>
</dbReference>
<dbReference type="Proteomes" id="UP001156694">
    <property type="component" value="Unassembled WGS sequence"/>
</dbReference>
<protein>
    <submittedName>
        <fullName evidence="1">Uncharacterized protein</fullName>
    </submittedName>
</protein>
<evidence type="ECO:0000313" key="1">
    <source>
        <dbReference type="EMBL" id="GLQ34256.1"/>
    </source>
</evidence>
<comment type="caution">
    <text evidence="1">The sequence shown here is derived from an EMBL/GenBank/DDBJ whole genome shotgun (WGS) entry which is preliminary data.</text>
</comment>
<name>A0ABQ5VSJ0_9RHOB</name>
<gene>
    <name evidence="1" type="ORF">GCM10007939_05390</name>
</gene>